<protein>
    <recommendedName>
        <fullName evidence="3">Protein kinase domain-containing protein</fullName>
    </recommendedName>
</protein>
<reference evidence="1 2" key="1">
    <citation type="submission" date="2018-08" db="EMBL/GenBank/DDBJ databases">
        <title>Genome and evolution of the arbuscular mycorrhizal fungus Diversispora epigaea (formerly Glomus versiforme) and its bacterial endosymbionts.</title>
        <authorList>
            <person name="Sun X."/>
            <person name="Fei Z."/>
            <person name="Harrison M."/>
        </authorList>
    </citation>
    <scope>NUCLEOTIDE SEQUENCE [LARGE SCALE GENOMIC DNA]</scope>
    <source>
        <strain evidence="1 2">IT104</strain>
    </source>
</reference>
<name>A0A397IT86_9GLOM</name>
<proteinExistence type="predicted"/>
<organism evidence="1 2">
    <name type="scientific">Diversispora epigaea</name>
    <dbReference type="NCBI Taxonomy" id="1348612"/>
    <lineage>
        <taxon>Eukaryota</taxon>
        <taxon>Fungi</taxon>
        <taxon>Fungi incertae sedis</taxon>
        <taxon>Mucoromycota</taxon>
        <taxon>Glomeromycotina</taxon>
        <taxon>Glomeromycetes</taxon>
        <taxon>Diversisporales</taxon>
        <taxon>Diversisporaceae</taxon>
        <taxon>Diversispora</taxon>
    </lineage>
</organism>
<dbReference type="Proteomes" id="UP000266861">
    <property type="component" value="Unassembled WGS sequence"/>
</dbReference>
<dbReference type="EMBL" id="PQFF01000142">
    <property type="protein sequence ID" value="RHZ79205.1"/>
    <property type="molecule type" value="Genomic_DNA"/>
</dbReference>
<comment type="caution">
    <text evidence="1">The sequence shown here is derived from an EMBL/GenBank/DDBJ whole genome shotgun (WGS) entry which is preliminary data.</text>
</comment>
<evidence type="ECO:0000313" key="2">
    <source>
        <dbReference type="Proteomes" id="UP000266861"/>
    </source>
</evidence>
<gene>
    <name evidence="1" type="ORF">Glove_151g110</name>
</gene>
<evidence type="ECO:0000313" key="1">
    <source>
        <dbReference type="EMBL" id="RHZ79205.1"/>
    </source>
</evidence>
<accession>A0A397IT86</accession>
<dbReference type="AlphaFoldDB" id="A0A397IT86"/>
<dbReference type="OrthoDB" id="2447442at2759"/>
<keyword evidence="2" id="KW-1185">Reference proteome</keyword>
<sequence length="66" mass="7734">MKKSSSMMKDDAQRYFIPHAQINATSKYEAIEWIPYDIFKDIKEIAKGGFGEIYKVTWIDGLMDRL</sequence>
<dbReference type="Gene3D" id="1.10.510.10">
    <property type="entry name" value="Transferase(Phosphotransferase) domain 1"/>
    <property type="match status" value="1"/>
</dbReference>
<evidence type="ECO:0008006" key="3">
    <source>
        <dbReference type="Google" id="ProtNLM"/>
    </source>
</evidence>